<dbReference type="OrthoDB" id="4775046at2"/>
<organism evidence="4 5">
    <name type="scientific">Mycetocola miduiensis</name>
    <dbReference type="NCBI Taxonomy" id="995034"/>
    <lineage>
        <taxon>Bacteria</taxon>
        <taxon>Bacillati</taxon>
        <taxon>Actinomycetota</taxon>
        <taxon>Actinomycetes</taxon>
        <taxon>Micrococcales</taxon>
        <taxon>Microbacteriaceae</taxon>
        <taxon>Mycetocola</taxon>
    </lineage>
</organism>
<keyword evidence="2" id="KW-1133">Transmembrane helix</keyword>
<feature type="domain" description="DUF6458" evidence="3">
    <location>
        <begin position="1"/>
        <end position="79"/>
    </location>
</feature>
<keyword evidence="2" id="KW-0812">Transmembrane</keyword>
<name>A0A1I4ZKC7_9MICO</name>
<feature type="transmembrane region" description="Helical" evidence="2">
    <location>
        <begin position="31"/>
        <end position="52"/>
    </location>
</feature>
<evidence type="ECO:0000256" key="1">
    <source>
        <dbReference type="SAM" id="MobiDB-lite"/>
    </source>
</evidence>
<keyword evidence="5" id="KW-1185">Reference proteome</keyword>
<dbReference type="STRING" id="995034.SAMN05216219_0880"/>
<dbReference type="AlphaFoldDB" id="A0A1I4ZKC7"/>
<dbReference type="EMBL" id="FOVM01000002">
    <property type="protein sequence ID" value="SFN50731.1"/>
    <property type="molecule type" value="Genomic_DNA"/>
</dbReference>
<proteinExistence type="predicted"/>
<dbReference type="Pfam" id="PF20059">
    <property type="entry name" value="DUF6458"/>
    <property type="match status" value="1"/>
</dbReference>
<feature type="region of interest" description="Disordered" evidence="1">
    <location>
        <begin position="57"/>
        <end position="82"/>
    </location>
</feature>
<accession>A0A1I4ZKC7</accession>
<dbReference type="Proteomes" id="UP000198867">
    <property type="component" value="Unassembled WGS sequence"/>
</dbReference>
<evidence type="ECO:0000313" key="4">
    <source>
        <dbReference type="EMBL" id="SFN50731.1"/>
    </source>
</evidence>
<keyword evidence="2" id="KW-0472">Membrane</keyword>
<sequence length="82" mass="8656">MSIGLGIFLLAVGAILTFAVNVSVDVINLDLIGYILMGAGLIVIIIGIALLTRKRRTVATSRTDVDPATGSRVNTTERDDTL</sequence>
<protein>
    <recommendedName>
        <fullName evidence="3">DUF6458 domain-containing protein</fullName>
    </recommendedName>
</protein>
<reference evidence="5" key="1">
    <citation type="submission" date="2016-10" db="EMBL/GenBank/DDBJ databases">
        <authorList>
            <person name="Varghese N."/>
            <person name="Submissions S."/>
        </authorList>
    </citation>
    <scope>NUCLEOTIDE SEQUENCE [LARGE SCALE GENOMIC DNA]</scope>
    <source>
        <strain evidence="5">CGMCC 1.11101</strain>
    </source>
</reference>
<evidence type="ECO:0000259" key="3">
    <source>
        <dbReference type="Pfam" id="PF20059"/>
    </source>
</evidence>
<dbReference type="RefSeq" id="WP_090709158.1">
    <property type="nucleotide sequence ID" value="NZ_FOVM01000002.1"/>
</dbReference>
<dbReference type="InterPro" id="IPR045597">
    <property type="entry name" value="DUF6458"/>
</dbReference>
<evidence type="ECO:0000313" key="5">
    <source>
        <dbReference type="Proteomes" id="UP000198867"/>
    </source>
</evidence>
<evidence type="ECO:0000256" key="2">
    <source>
        <dbReference type="SAM" id="Phobius"/>
    </source>
</evidence>
<gene>
    <name evidence="4" type="ORF">SAMN05216219_0880</name>
</gene>